<comment type="caution">
    <text evidence="1">The sequence shown here is derived from an EMBL/GenBank/DDBJ whole genome shotgun (WGS) entry which is preliminary data.</text>
</comment>
<accession>A0A7D9DMK5</accession>
<evidence type="ECO:0000313" key="1">
    <source>
        <dbReference type="EMBL" id="CAB3989290.1"/>
    </source>
</evidence>
<protein>
    <submittedName>
        <fullName evidence="1">Uncharacterized protein</fullName>
    </submittedName>
</protein>
<evidence type="ECO:0000313" key="2">
    <source>
        <dbReference type="Proteomes" id="UP001152795"/>
    </source>
</evidence>
<dbReference type="AlphaFoldDB" id="A0A7D9DMK5"/>
<name>A0A7D9DMK5_PARCT</name>
<proteinExistence type="predicted"/>
<dbReference type="EMBL" id="CACRXK020001459">
    <property type="protein sequence ID" value="CAB3989290.1"/>
    <property type="molecule type" value="Genomic_DNA"/>
</dbReference>
<gene>
    <name evidence="1" type="ORF">PACLA_8A029499</name>
</gene>
<keyword evidence="2" id="KW-1185">Reference proteome</keyword>
<organism evidence="1 2">
    <name type="scientific">Paramuricea clavata</name>
    <name type="common">Red gorgonian</name>
    <name type="synonym">Violescent sea-whip</name>
    <dbReference type="NCBI Taxonomy" id="317549"/>
    <lineage>
        <taxon>Eukaryota</taxon>
        <taxon>Metazoa</taxon>
        <taxon>Cnidaria</taxon>
        <taxon>Anthozoa</taxon>
        <taxon>Octocorallia</taxon>
        <taxon>Malacalcyonacea</taxon>
        <taxon>Plexauridae</taxon>
        <taxon>Paramuricea</taxon>
    </lineage>
</organism>
<reference evidence="1" key="1">
    <citation type="submission" date="2020-04" db="EMBL/GenBank/DDBJ databases">
        <authorList>
            <person name="Alioto T."/>
            <person name="Alioto T."/>
            <person name="Gomez Garrido J."/>
        </authorList>
    </citation>
    <scope>NUCLEOTIDE SEQUENCE</scope>
    <source>
        <strain evidence="1">A484AB</strain>
    </source>
</reference>
<dbReference type="Proteomes" id="UP001152795">
    <property type="component" value="Unassembled WGS sequence"/>
</dbReference>
<sequence length="130" mass="14905">MHSCIVYVTLDKEVTWLNKVCQSIVDTFTILEEIIACFLSLFSALTLDAPRVSRRQTNDTTSSTREDMIHREYVSFDEDNLPSETEYVQIGYELRSKPSYIQSLLRSLKANFTITLDVLPLALIGIAYIF</sequence>